<dbReference type="GO" id="GO:0009089">
    <property type="term" value="P:lysine biosynthetic process via diaminopimelate"/>
    <property type="evidence" value="ECO:0007669"/>
    <property type="project" value="UniProtKB-UniPathway"/>
</dbReference>
<evidence type="ECO:0000256" key="9">
    <source>
        <dbReference type="ARBA" id="ARBA00023002"/>
    </source>
</evidence>
<dbReference type="CDD" id="cd02270">
    <property type="entry name" value="meso-DAPDH_N"/>
    <property type="match status" value="1"/>
</dbReference>
<dbReference type="InterPro" id="IPR032094">
    <property type="entry name" value="Meso-DAP_DH_C"/>
</dbReference>
<comment type="similarity">
    <text evidence="2">Belongs to the diaminopimelate dehydrogenase family.</text>
</comment>
<evidence type="ECO:0000256" key="7">
    <source>
        <dbReference type="ARBA" id="ARBA00022857"/>
    </source>
</evidence>
<dbReference type="KEGG" id="mhi:Mhar_0438"/>
<sequence length="327" mass="36074">MEKLRIGIVGYGNVGRAVELSLRQNPDMMAAVVLTRRDPRGIRTLTPGLMASSIEEAERYASEVDVAVLCGGSATDLPVQGPAMASIFNTVDSYDNHPRIPEYFAAVDSAARRGRRTAIVSTGWDPGLFSLIRLLEEAVLPEGTDYTFWGPGVSQGHSDAVRRVEGVRDARQYTIPIEDTVARVRSGEAPSLSTRERHLRRCYVVAEEGADPGEIREKIRSMPNYFADYDTKVSFISQEEMERSHNRMPHGGFVMRAGKTADGTGHVLEFRLKLDSNPAFTASVLLAYARAAYRLHQEGAIGARTVFDVPPAHLSPKTPEEIRRSML</sequence>
<dbReference type="GO" id="GO:0047850">
    <property type="term" value="F:diaminopimelate dehydrogenase activity"/>
    <property type="evidence" value="ECO:0007669"/>
    <property type="project" value="UniProtKB-EC"/>
</dbReference>
<evidence type="ECO:0000256" key="3">
    <source>
        <dbReference type="ARBA" id="ARBA00011738"/>
    </source>
</evidence>
<keyword evidence="14" id="KW-1185">Reference proteome</keyword>
<keyword evidence="7" id="KW-0521">NADP</keyword>
<dbReference type="GO" id="GO:0019877">
    <property type="term" value="P:diaminopimelate biosynthetic process"/>
    <property type="evidence" value="ECO:0007669"/>
    <property type="project" value="UniProtKB-KW"/>
</dbReference>
<dbReference type="HOGENOM" id="CLU_055796_0_0_2"/>
<keyword evidence="6" id="KW-0028">Amino-acid biosynthesis</keyword>
<comment type="subunit">
    <text evidence="3">Homodimer.</text>
</comment>
<dbReference type="SUPFAM" id="SSF51735">
    <property type="entry name" value="NAD(P)-binding Rossmann-fold domains"/>
    <property type="match status" value="1"/>
</dbReference>
<dbReference type="AlphaFoldDB" id="G7WMN9"/>
<evidence type="ECO:0000256" key="1">
    <source>
        <dbReference type="ARBA" id="ARBA00004896"/>
    </source>
</evidence>
<keyword evidence="10" id="KW-0457">Lysine biosynthesis</keyword>
<evidence type="ECO:0000256" key="6">
    <source>
        <dbReference type="ARBA" id="ARBA00022605"/>
    </source>
</evidence>
<dbReference type="SUPFAM" id="SSF55347">
    <property type="entry name" value="Glyceraldehyde-3-phosphate dehydrogenase-like, C-terminal domain"/>
    <property type="match status" value="1"/>
</dbReference>
<evidence type="ECO:0000256" key="4">
    <source>
        <dbReference type="ARBA" id="ARBA00012080"/>
    </source>
</evidence>
<dbReference type="Pfam" id="PF16654">
    <property type="entry name" value="DAPDH_C"/>
    <property type="match status" value="1"/>
</dbReference>
<dbReference type="EMBL" id="CP003117">
    <property type="protein sequence ID" value="AET63823.1"/>
    <property type="molecule type" value="Genomic_DNA"/>
</dbReference>
<comment type="catalytic activity">
    <reaction evidence="11">
        <text>meso-2,6-diaminopimelate + NADP(+) + H2O = (S)-2-amino-6-oxoheptanedioate + NH4(+) + NADPH + H(+)</text>
        <dbReference type="Rhea" id="RHEA:13561"/>
        <dbReference type="ChEBI" id="CHEBI:15377"/>
        <dbReference type="ChEBI" id="CHEBI:15378"/>
        <dbReference type="ChEBI" id="CHEBI:28938"/>
        <dbReference type="ChEBI" id="CHEBI:57783"/>
        <dbReference type="ChEBI" id="CHEBI:57791"/>
        <dbReference type="ChEBI" id="CHEBI:58349"/>
        <dbReference type="ChEBI" id="CHEBI:58556"/>
        <dbReference type="EC" id="1.4.1.16"/>
    </reaction>
</comment>
<evidence type="ECO:0000256" key="2">
    <source>
        <dbReference type="ARBA" id="ARBA00007442"/>
    </source>
</evidence>
<evidence type="ECO:0000313" key="14">
    <source>
        <dbReference type="Proteomes" id="UP000005877"/>
    </source>
</evidence>
<dbReference type="GeneID" id="12509607"/>
<protein>
    <recommendedName>
        <fullName evidence="5">Meso-diaminopimelate D-dehydrogenase</fullName>
        <ecNumber evidence="4">1.4.1.16</ecNumber>
    </recommendedName>
</protein>
<dbReference type="Gene3D" id="3.30.360.10">
    <property type="entry name" value="Dihydrodipicolinate Reductase, domain 2"/>
    <property type="match status" value="1"/>
</dbReference>
<accession>G7WMN9</accession>
<dbReference type="OrthoDB" id="358543at2157"/>
<keyword evidence="9" id="KW-0560">Oxidoreductase</keyword>
<evidence type="ECO:0000256" key="11">
    <source>
        <dbReference type="ARBA" id="ARBA00052023"/>
    </source>
</evidence>
<dbReference type="PATRIC" id="fig|1110509.7.peg.490"/>
<dbReference type="STRING" id="1110509.Mhar_0438"/>
<organism evidence="13 14">
    <name type="scientific">Methanothrix harundinacea (strain 6Ac)</name>
    <name type="common">Methanosaeta harundinacea</name>
    <dbReference type="NCBI Taxonomy" id="1110509"/>
    <lineage>
        <taxon>Archaea</taxon>
        <taxon>Methanobacteriati</taxon>
        <taxon>Methanobacteriota</taxon>
        <taxon>Stenosarchaea group</taxon>
        <taxon>Methanomicrobia</taxon>
        <taxon>Methanotrichales</taxon>
        <taxon>Methanotrichaceae</taxon>
        <taxon>Methanothrix</taxon>
    </lineage>
</organism>
<evidence type="ECO:0000259" key="12">
    <source>
        <dbReference type="Pfam" id="PF16654"/>
    </source>
</evidence>
<dbReference type="InterPro" id="IPR010190">
    <property type="entry name" value="Diaminopimelate_DH_Ddh"/>
</dbReference>
<dbReference type="PIRSF" id="PIRSF025648">
    <property type="entry name" value="DDH"/>
    <property type="match status" value="1"/>
</dbReference>
<dbReference type="NCBIfam" id="TIGR01921">
    <property type="entry name" value="DAP-DH"/>
    <property type="match status" value="1"/>
</dbReference>
<dbReference type="InterPro" id="IPR036291">
    <property type="entry name" value="NAD(P)-bd_dom_sf"/>
</dbReference>
<reference evidence="13 14" key="1">
    <citation type="journal article" date="2012" name="PLoS ONE">
        <title>The genome characteristics and predicted function of methyl-group oxidation pathway in the obligate aceticlastic methanogens, Methanosaeta spp.</title>
        <authorList>
            <person name="Zhu J."/>
            <person name="Zheng H."/>
            <person name="Ai G."/>
            <person name="Zhang G."/>
            <person name="Liu D."/>
            <person name="Liu X."/>
            <person name="Dong X."/>
        </authorList>
    </citation>
    <scope>NUCLEOTIDE SEQUENCE [LARGE SCALE GENOMIC DNA]</scope>
    <source>
        <strain evidence="13 14">6Ac</strain>
    </source>
</reference>
<evidence type="ECO:0000256" key="10">
    <source>
        <dbReference type="ARBA" id="ARBA00023154"/>
    </source>
</evidence>
<evidence type="ECO:0000313" key="13">
    <source>
        <dbReference type="EMBL" id="AET63823.1"/>
    </source>
</evidence>
<proteinExistence type="inferred from homology"/>
<evidence type="ECO:0000256" key="8">
    <source>
        <dbReference type="ARBA" id="ARBA00022915"/>
    </source>
</evidence>
<name>G7WMN9_METH6</name>
<evidence type="ECO:0000256" key="5">
    <source>
        <dbReference type="ARBA" id="ARBA00021654"/>
    </source>
</evidence>
<feature type="domain" description="Meso-diaminopimelate D-dehydrogenase C-terminal" evidence="12">
    <location>
        <begin position="123"/>
        <end position="276"/>
    </location>
</feature>
<comment type="pathway">
    <text evidence="1">Amino-acid biosynthesis; L-lysine biosynthesis via DAP pathway; DL-2,6-diaminopimelate from (S)-tetrahydrodipicolinate: step 1/1.</text>
</comment>
<dbReference type="RefSeq" id="WP_014586008.1">
    <property type="nucleotide sequence ID" value="NC_017527.1"/>
</dbReference>
<dbReference type="UniPathway" id="UPA00034">
    <property type="reaction ID" value="UER00026"/>
</dbReference>
<gene>
    <name evidence="13" type="ordered locus">Mhar_0438</name>
</gene>
<dbReference type="EC" id="1.4.1.16" evidence="4"/>
<keyword evidence="8" id="KW-0220">Diaminopimelate biosynthesis</keyword>
<dbReference type="Proteomes" id="UP000005877">
    <property type="component" value="Chromosome"/>
</dbReference>
<dbReference type="Gene3D" id="3.40.50.720">
    <property type="entry name" value="NAD(P)-binding Rossmann-like Domain"/>
    <property type="match status" value="1"/>
</dbReference>